<reference evidence="1" key="1">
    <citation type="submission" date="2025-08" db="UniProtKB">
        <authorList>
            <consortium name="Ensembl"/>
        </authorList>
    </citation>
    <scope>IDENTIFICATION</scope>
</reference>
<dbReference type="Proteomes" id="UP000694545">
    <property type="component" value="Unplaced"/>
</dbReference>
<dbReference type="OMA" id="HLEFAFI"/>
<dbReference type="Ensembl" id="ENSVKKT00000009962.1">
    <property type="protein sequence ID" value="ENSVKKP00000009720.1"/>
    <property type="gene ID" value="ENSVKKG00000006858.1"/>
</dbReference>
<evidence type="ECO:0000313" key="1">
    <source>
        <dbReference type="Ensembl" id="ENSVKKP00000009720.1"/>
    </source>
</evidence>
<sequence>MMQKKTELQGFHQSFKGENPFNLKFSQSDHLEFAFIFKYSSWPNMLLSQPINIPNAKKQN</sequence>
<evidence type="ECO:0000313" key="2">
    <source>
        <dbReference type="Proteomes" id="UP000694545"/>
    </source>
</evidence>
<reference evidence="1" key="2">
    <citation type="submission" date="2025-09" db="UniProtKB">
        <authorList>
            <consortium name="Ensembl"/>
        </authorList>
    </citation>
    <scope>IDENTIFICATION</scope>
</reference>
<proteinExistence type="predicted"/>
<organism evidence="1 2">
    <name type="scientific">Varanus komodoensis</name>
    <name type="common">Komodo dragon</name>
    <dbReference type="NCBI Taxonomy" id="61221"/>
    <lineage>
        <taxon>Eukaryota</taxon>
        <taxon>Metazoa</taxon>
        <taxon>Chordata</taxon>
        <taxon>Craniata</taxon>
        <taxon>Vertebrata</taxon>
        <taxon>Euteleostomi</taxon>
        <taxon>Lepidosauria</taxon>
        <taxon>Squamata</taxon>
        <taxon>Bifurcata</taxon>
        <taxon>Unidentata</taxon>
        <taxon>Episquamata</taxon>
        <taxon>Toxicofera</taxon>
        <taxon>Anguimorpha</taxon>
        <taxon>Paleoanguimorpha</taxon>
        <taxon>Varanoidea</taxon>
        <taxon>Varanidae</taxon>
        <taxon>Varanus</taxon>
    </lineage>
</organism>
<protein>
    <submittedName>
        <fullName evidence="1">Uncharacterized protein</fullName>
    </submittedName>
</protein>
<keyword evidence="2" id="KW-1185">Reference proteome</keyword>
<accession>A0A8D2KV89</accession>
<name>A0A8D2KV89_VARKO</name>
<dbReference type="AlphaFoldDB" id="A0A8D2KV89"/>